<organism evidence="3 4">
    <name type="scientific">Aspergillus fijiensis CBS 313.89</name>
    <dbReference type="NCBI Taxonomy" id="1448319"/>
    <lineage>
        <taxon>Eukaryota</taxon>
        <taxon>Fungi</taxon>
        <taxon>Dikarya</taxon>
        <taxon>Ascomycota</taxon>
        <taxon>Pezizomycotina</taxon>
        <taxon>Eurotiomycetes</taxon>
        <taxon>Eurotiomycetidae</taxon>
        <taxon>Eurotiales</taxon>
        <taxon>Aspergillaceae</taxon>
        <taxon>Aspergillus</taxon>
    </lineage>
</organism>
<dbReference type="VEuPathDB" id="FungiDB:BO72DRAFT_72505"/>
<proteinExistence type="predicted"/>
<keyword evidence="2" id="KW-0732">Signal</keyword>
<evidence type="ECO:0008006" key="5">
    <source>
        <dbReference type="Google" id="ProtNLM"/>
    </source>
</evidence>
<sequence length="90" mass="10769">MWHFPKVFLLRIQLFCCRSTDCPDHDMSLVQFRANMIILQEQHRRKRELSIHSMMHPFRNTPQHGRSHSDVTRLEWDSSPDSQPLACCLH</sequence>
<feature type="signal peptide" evidence="2">
    <location>
        <begin position="1"/>
        <end position="19"/>
    </location>
</feature>
<feature type="chain" id="PRO_5034608987" description="Secreted protein" evidence="2">
    <location>
        <begin position="20"/>
        <end position="90"/>
    </location>
</feature>
<dbReference type="GeneID" id="63867981"/>
<name>A0A8G1RQH5_9EURO</name>
<evidence type="ECO:0000313" key="4">
    <source>
        <dbReference type="Proteomes" id="UP000249789"/>
    </source>
</evidence>
<protein>
    <recommendedName>
        <fullName evidence="5">Secreted protein</fullName>
    </recommendedName>
</protein>
<dbReference type="RefSeq" id="XP_040802392.1">
    <property type="nucleotide sequence ID" value="XM_040950646.1"/>
</dbReference>
<evidence type="ECO:0000313" key="3">
    <source>
        <dbReference type="EMBL" id="RAK78382.1"/>
    </source>
</evidence>
<evidence type="ECO:0000256" key="2">
    <source>
        <dbReference type="SAM" id="SignalP"/>
    </source>
</evidence>
<feature type="region of interest" description="Disordered" evidence="1">
    <location>
        <begin position="57"/>
        <end position="90"/>
    </location>
</feature>
<dbReference type="Proteomes" id="UP000249789">
    <property type="component" value="Unassembled WGS sequence"/>
</dbReference>
<evidence type="ECO:0000256" key="1">
    <source>
        <dbReference type="SAM" id="MobiDB-lite"/>
    </source>
</evidence>
<feature type="compositionally biased region" description="Basic and acidic residues" evidence="1">
    <location>
        <begin position="67"/>
        <end position="76"/>
    </location>
</feature>
<reference evidence="3 4" key="1">
    <citation type="submission" date="2018-02" db="EMBL/GenBank/DDBJ databases">
        <title>The genomes of Aspergillus section Nigri reveals drivers in fungal speciation.</title>
        <authorList>
            <consortium name="DOE Joint Genome Institute"/>
            <person name="Vesth T.C."/>
            <person name="Nybo J."/>
            <person name="Theobald S."/>
            <person name="Brandl J."/>
            <person name="Frisvad J.C."/>
            <person name="Nielsen K.F."/>
            <person name="Lyhne E.K."/>
            <person name="Kogle M.E."/>
            <person name="Kuo A."/>
            <person name="Riley R."/>
            <person name="Clum A."/>
            <person name="Nolan M."/>
            <person name="Lipzen A."/>
            <person name="Salamov A."/>
            <person name="Henrissat B."/>
            <person name="Wiebenga A."/>
            <person name="De vries R.P."/>
            <person name="Grigoriev I.V."/>
            <person name="Mortensen U.H."/>
            <person name="Andersen M.R."/>
            <person name="Baker S.E."/>
        </authorList>
    </citation>
    <scope>NUCLEOTIDE SEQUENCE [LARGE SCALE GENOMIC DNA]</scope>
    <source>
        <strain evidence="3 4">CBS 313.89</strain>
    </source>
</reference>
<dbReference type="EMBL" id="KZ824637">
    <property type="protein sequence ID" value="RAK78382.1"/>
    <property type="molecule type" value="Genomic_DNA"/>
</dbReference>
<accession>A0A8G1RQH5</accession>
<gene>
    <name evidence="3" type="ORF">BO72DRAFT_72505</name>
</gene>
<dbReference type="AlphaFoldDB" id="A0A8G1RQH5"/>
<keyword evidence="4" id="KW-1185">Reference proteome</keyword>